<organism evidence="1 2">
    <name type="scientific">Solanum commersonii</name>
    <name type="common">Commerson's wild potato</name>
    <name type="synonym">Commerson's nightshade</name>
    <dbReference type="NCBI Taxonomy" id="4109"/>
    <lineage>
        <taxon>Eukaryota</taxon>
        <taxon>Viridiplantae</taxon>
        <taxon>Streptophyta</taxon>
        <taxon>Embryophyta</taxon>
        <taxon>Tracheophyta</taxon>
        <taxon>Spermatophyta</taxon>
        <taxon>Magnoliopsida</taxon>
        <taxon>eudicotyledons</taxon>
        <taxon>Gunneridae</taxon>
        <taxon>Pentapetalae</taxon>
        <taxon>asterids</taxon>
        <taxon>lamiids</taxon>
        <taxon>Solanales</taxon>
        <taxon>Solanaceae</taxon>
        <taxon>Solanoideae</taxon>
        <taxon>Solaneae</taxon>
        <taxon>Solanum</taxon>
    </lineage>
</organism>
<name>A0A9J5W2F0_SOLCO</name>
<proteinExistence type="predicted"/>
<evidence type="ECO:0000313" key="1">
    <source>
        <dbReference type="EMBL" id="KAG5569661.1"/>
    </source>
</evidence>
<dbReference type="Proteomes" id="UP000824120">
    <property type="component" value="Chromosome 12"/>
</dbReference>
<protein>
    <submittedName>
        <fullName evidence="1">Uncharacterized protein</fullName>
    </submittedName>
</protein>
<keyword evidence="2" id="KW-1185">Reference proteome</keyword>
<reference evidence="1 2" key="1">
    <citation type="submission" date="2020-09" db="EMBL/GenBank/DDBJ databases">
        <title>De no assembly of potato wild relative species, Solanum commersonii.</title>
        <authorList>
            <person name="Cho K."/>
        </authorList>
    </citation>
    <scope>NUCLEOTIDE SEQUENCE [LARGE SCALE GENOMIC DNA]</scope>
    <source>
        <strain evidence="1">LZ3.2</strain>
        <tissue evidence="1">Leaf</tissue>
    </source>
</reference>
<accession>A0A9J5W2F0</accession>
<dbReference type="AlphaFoldDB" id="A0A9J5W2F0"/>
<dbReference type="EMBL" id="JACXVP010000012">
    <property type="protein sequence ID" value="KAG5569661.1"/>
    <property type="molecule type" value="Genomic_DNA"/>
</dbReference>
<gene>
    <name evidence="1" type="ORF">H5410_059427</name>
</gene>
<sequence length="126" mass="14496">MITAVYARCSALEMLEFHGLLFRTLMEALSRGGMGKLRREQFKKARIGPRPFTFDIAAKIDNSEEKKVLSKWSKETYGNIFVKIATLEDIAKTKEDQVVINPTLSNNEELARAELLRKYICIQIWV</sequence>
<evidence type="ECO:0000313" key="2">
    <source>
        <dbReference type="Proteomes" id="UP000824120"/>
    </source>
</evidence>
<comment type="caution">
    <text evidence="1">The sequence shown here is derived from an EMBL/GenBank/DDBJ whole genome shotgun (WGS) entry which is preliminary data.</text>
</comment>
<dbReference type="OrthoDB" id="1743549at2759"/>